<evidence type="ECO:0000256" key="11">
    <source>
        <dbReference type="ARBA" id="ARBA00023277"/>
    </source>
</evidence>
<keyword evidence="9" id="KW-0503">Monooxygenase</keyword>
<evidence type="ECO:0000313" key="18">
    <source>
        <dbReference type="EMBL" id="CCO37016.1"/>
    </source>
</evidence>
<keyword evidence="10" id="KW-1015">Disulfide bond</keyword>
<evidence type="ECO:0000256" key="14">
    <source>
        <dbReference type="ARBA" id="ARBA00045077"/>
    </source>
</evidence>
<dbReference type="PANTHER" id="PTHR33353:SF10">
    <property type="entry name" value="ENDO-BETA-1,4-GLUCANASE D"/>
    <property type="match status" value="1"/>
</dbReference>
<evidence type="ECO:0000256" key="12">
    <source>
        <dbReference type="ARBA" id="ARBA00023326"/>
    </source>
</evidence>
<reference evidence="18 19" key="1">
    <citation type="journal article" date="2013" name="J. Biotechnol.">
        <title>Establishment and interpretation of the genome sequence of the phytopathogenic fungus Rhizoctonia solani AG1-IB isolate 7/3/14.</title>
        <authorList>
            <person name="Wibberg D.W."/>
            <person name="Jelonek L.J."/>
            <person name="Rupp O.R."/>
            <person name="Hennig M.H."/>
            <person name="Eikmeyer F.E."/>
            <person name="Goesmann A.G."/>
            <person name="Hartmann A.H."/>
            <person name="Borriss R.B."/>
            <person name="Grosch R.G."/>
            <person name="Puehler A.P."/>
            <person name="Schlueter A.S."/>
        </authorList>
    </citation>
    <scope>NUCLEOTIDE SEQUENCE [LARGE SCALE GENOMIC DNA]</scope>
    <source>
        <strain evidence="19">AG1-IB / isolate 7/3/14</strain>
    </source>
</reference>
<organism evidence="18 19">
    <name type="scientific">Thanatephorus cucumeris (strain AG1-IB / isolate 7/3/14)</name>
    <name type="common">Lettuce bottom rot fungus</name>
    <name type="synonym">Rhizoctonia solani</name>
    <dbReference type="NCBI Taxonomy" id="1108050"/>
    <lineage>
        <taxon>Eukaryota</taxon>
        <taxon>Fungi</taxon>
        <taxon>Dikarya</taxon>
        <taxon>Basidiomycota</taxon>
        <taxon>Agaricomycotina</taxon>
        <taxon>Agaricomycetes</taxon>
        <taxon>Cantharellales</taxon>
        <taxon>Ceratobasidiaceae</taxon>
        <taxon>Rhizoctonia</taxon>
        <taxon>Rhizoctonia solani AG-1</taxon>
    </lineage>
</organism>
<evidence type="ECO:0000256" key="15">
    <source>
        <dbReference type="ARBA" id="ARBA00047174"/>
    </source>
</evidence>
<evidence type="ECO:0000256" key="5">
    <source>
        <dbReference type="ARBA" id="ARBA00022729"/>
    </source>
</evidence>
<keyword evidence="7" id="KW-0560">Oxidoreductase</keyword>
<name>M5CC37_THACB</name>
<evidence type="ECO:0000256" key="6">
    <source>
        <dbReference type="ARBA" id="ARBA00023001"/>
    </source>
</evidence>
<keyword evidence="12" id="KW-0624">Polysaccharide degradation</keyword>
<evidence type="ECO:0000256" key="3">
    <source>
        <dbReference type="ARBA" id="ARBA00022525"/>
    </source>
</evidence>
<evidence type="ECO:0000256" key="1">
    <source>
        <dbReference type="ARBA" id="ARBA00001973"/>
    </source>
</evidence>
<dbReference type="GO" id="GO:0004497">
    <property type="term" value="F:monooxygenase activity"/>
    <property type="evidence" value="ECO:0007669"/>
    <property type="project" value="UniProtKB-KW"/>
</dbReference>
<evidence type="ECO:0000256" key="8">
    <source>
        <dbReference type="ARBA" id="ARBA00023008"/>
    </source>
</evidence>
<comment type="caution">
    <text evidence="18">The sequence shown here is derived from an EMBL/GenBank/DDBJ whole genome shotgun (WGS) entry which is preliminary data.</text>
</comment>
<dbReference type="GO" id="GO:0030245">
    <property type="term" value="P:cellulose catabolic process"/>
    <property type="evidence" value="ECO:0007669"/>
    <property type="project" value="UniProtKB-KW"/>
</dbReference>
<comment type="catalytic activity">
    <reaction evidence="14">
        <text>[(1-&gt;4)-beta-D-glucosyl]n+m + reduced acceptor + O2 = 4-dehydro-beta-D-glucosyl-[(1-&gt;4)-beta-D-glucosyl]n-1 + [(1-&gt;4)-beta-D-glucosyl]m + acceptor + H2O.</text>
        <dbReference type="EC" id="1.14.99.56"/>
    </reaction>
</comment>
<dbReference type="HOGENOM" id="CLU_031730_4_2_1"/>
<proteinExistence type="inferred from homology"/>
<sequence length="232" mass="24777">MTALLCFISALAWVMPALAHYRWTSLIVNDTLTAPYLHVRNGTNGNFPVMDVSTANLTCNSGGNHAGTTKTTTVSAGSTIGFALDEATGIFHHGVLNLYMAKAPDTALAFNGSGEVWFKIHELPPITNGGNSITFPTDGMTNVTFPIPRAVPSGEYLVRIEHIALHLALNYQKAEFYVSCAQVRVINGGSGEPKPLVALPGYYTGREPGIMVNIYNPVPANFTQPGPAVWSG</sequence>
<feature type="domain" description="Auxiliary Activity family 9 catalytic" evidence="17">
    <location>
        <begin position="20"/>
        <end position="217"/>
    </location>
</feature>
<dbReference type="GO" id="GO:0005576">
    <property type="term" value="C:extracellular region"/>
    <property type="evidence" value="ECO:0007669"/>
    <property type="project" value="UniProtKB-SubCell"/>
</dbReference>
<dbReference type="Proteomes" id="UP000012065">
    <property type="component" value="Unassembled WGS sequence"/>
</dbReference>
<keyword evidence="6" id="KW-0136">Cellulose degradation</keyword>
<feature type="signal peptide" evidence="16">
    <location>
        <begin position="1"/>
        <end position="19"/>
    </location>
</feature>
<accession>M5CC37</accession>
<dbReference type="InterPro" id="IPR049892">
    <property type="entry name" value="AA9"/>
</dbReference>
<evidence type="ECO:0000256" key="2">
    <source>
        <dbReference type="ARBA" id="ARBA00004613"/>
    </source>
</evidence>
<feature type="chain" id="PRO_5004064237" description="lytic cellulose monooxygenase (C4-dehydrogenating)" evidence="16">
    <location>
        <begin position="20"/>
        <end position="232"/>
    </location>
</feature>
<dbReference type="GO" id="GO:0046872">
    <property type="term" value="F:metal ion binding"/>
    <property type="evidence" value="ECO:0007669"/>
    <property type="project" value="UniProtKB-KW"/>
</dbReference>
<keyword evidence="8" id="KW-0186">Copper</keyword>
<dbReference type="EMBL" id="CAOJ01016661">
    <property type="protein sequence ID" value="CCO37016.1"/>
    <property type="molecule type" value="Genomic_DNA"/>
</dbReference>
<evidence type="ECO:0000256" key="7">
    <source>
        <dbReference type="ARBA" id="ARBA00023002"/>
    </source>
</evidence>
<dbReference type="PANTHER" id="PTHR33353">
    <property type="entry name" value="PUTATIVE (AFU_ORTHOLOGUE AFUA_1G12560)-RELATED"/>
    <property type="match status" value="1"/>
</dbReference>
<keyword evidence="11" id="KW-0119">Carbohydrate metabolism</keyword>
<evidence type="ECO:0000256" key="10">
    <source>
        <dbReference type="ARBA" id="ARBA00023157"/>
    </source>
</evidence>
<evidence type="ECO:0000256" key="16">
    <source>
        <dbReference type="SAM" id="SignalP"/>
    </source>
</evidence>
<keyword evidence="5 16" id="KW-0732">Signal</keyword>
<dbReference type="EC" id="1.14.99.56" evidence="15"/>
<evidence type="ECO:0000256" key="13">
    <source>
        <dbReference type="ARBA" id="ARBA00044502"/>
    </source>
</evidence>
<protein>
    <recommendedName>
        <fullName evidence="15">lytic cellulose monooxygenase (C4-dehydrogenating)</fullName>
        <ecNumber evidence="15">1.14.99.56</ecNumber>
    </recommendedName>
</protein>
<dbReference type="Pfam" id="PF03443">
    <property type="entry name" value="AA9"/>
    <property type="match status" value="1"/>
</dbReference>
<evidence type="ECO:0000313" key="19">
    <source>
        <dbReference type="Proteomes" id="UP000012065"/>
    </source>
</evidence>
<keyword evidence="4" id="KW-0479">Metal-binding</keyword>
<evidence type="ECO:0000256" key="9">
    <source>
        <dbReference type="ARBA" id="ARBA00023033"/>
    </source>
</evidence>
<comment type="subcellular location">
    <subcellularLocation>
        <location evidence="2">Secreted</location>
    </subcellularLocation>
</comment>
<dbReference type="AlphaFoldDB" id="M5CC37"/>
<gene>
    <name evidence="18" type="ORF">BN14_11166</name>
</gene>
<comment type="cofactor">
    <cofactor evidence="1">
        <name>Cu(2+)</name>
        <dbReference type="ChEBI" id="CHEBI:29036"/>
    </cofactor>
</comment>
<dbReference type="CDD" id="cd21175">
    <property type="entry name" value="LPMO_AA9"/>
    <property type="match status" value="1"/>
</dbReference>
<dbReference type="Gene3D" id="2.70.50.70">
    <property type="match status" value="1"/>
</dbReference>
<evidence type="ECO:0000259" key="17">
    <source>
        <dbReference type="Pfam" id="PF03443"/>
    </source>
</evidence>
<evidence type="ECO:0000256" key="4">
    <source>
        <dbReference type="ARBA" id="ARBA00022723"/>
    </source>
</evidence>
<keyword evidence="3" id="KW-0964">Secreted</keyword>
<comment type="similarity">
    <text evidence="13">Belongs to the polysaccharide monooxygenase AA9 family.</text>
</comment>
<dbReference type="InterPro" id="IPR005103">
    <property type="entry name" value="AA9_LPMO"/>
</dbReference>